<comment type="caution">
    <text evidence="2">The sequence shown here is derived from an EMBL/GenBank/DDBJ whole genome shotgun (WGS) entry which is preliminary data.</text>
</comment>
<dbReference type="InParanoid" id="A0A4Q1BHL7"/>
<name>A0A4Q1BHL7_TREME</name>
<feature type="region of interest" description="Disordered" evidence="1">
    <location>
        <begin position="263"/>
        <end position="282"/>
    </location>
</feature>
<accession>A0A4Q1BHL7</accession>
<proteinExistence type="predicted"/>
<dbReference type="EMBL" id="SDIL01000077">
    <property type="protein sequence ID" value="RXK37106.1"/>
    <property type="molecule type" value="Genomic_DNA"/>
</dbReference>
<feature type="region of interest" description="Disordered" evidence="1">
    <location>
        <begin position="296"/>
        <end position="346"/>
    </location>
</feature>
<feature type="region of interest" description="Disordered" evidence="1">
    <location>
        <begin position="109"/>
        <end position="141"/>
    </location>
</feature>
<reference evidence="2 3" key="1">
    <citation type="submission" date="2016-06" db="EMBL/GenBank/DDBJ databases">
        <title>Evolution of pathogenesis and genome organization in the Tremellales.</title>
        <authorList>
            <person name="Cuomo C."/>
            <person name="Litvintseva A."/>
            <person name="Heitman J."/>
            <person name="Chen Y."/>
            <person name="Sun S."/>
            <person name="Springer D."/>
            <person name="Dromer F."/>
            <person name="Young S."/>
            <person name="Zeng Q."/>
            <person name="Chapman S."/>
            <person name="Gujja S."/>
            <person name="Saif S."/>
            <person name="Birren B."/>
        </authorList>
    </citation>
    <scope>NUCLEOTIDE SEQUENCE [LARGE SCALE GENOMIC DNA]</scope>
    <source>
        <strain evidence="2 3">ATCC 28783</strain>
    </source>
</reference>
<dbReference type="AlphaFoldDB" id="A0A4Q1BHL7"/>
<sequence>MSPSLWKKYHSQLEHGNVQQQQHPLLALTFGQLSYQDEHVSFSPYVVINKLTPPSPLHSSPSKTTENRNRNLSLSTFIPPLRFPTCPLNVNLPGVDAFGSIEIKNLSNPVRPLTPPSPKKILGPSLSSPKLPPSPRATSAMAVTTTRSMDLMTNGSRRGSITMTPTPVLGSLELLVKEPFVDGMGEGETDMQNWEEKMIHSKEKVGFGQENERRQGRDEQEHELVIDDTLLYGLIEDMLVHVRESGIESKGTMVIGDQIHPHAPDAGGEVIHPTGGDKIKPRDQVMDMDMDMERGQEDYPITSTPLTRPLRVRKAEEPGKTRGNKHKVQWEPHQAVSPPPPSKFSDELKAAVRAAKQALRPTGESLTS</sequence>
<evidence type="ECO:0000313" key="2">
    <source>
        <dbReference type="EMBL" id="RXK37106.1"/>
    </source>
</evidence>
<organism evidence="2 3">
    <name type="scientific">Tremella mesenterica</name>
    <name type="common">Jelly fungus</name>
    <dbReference type="NCBI Taxonomy" id="5217"/>
    <lineage>
        <taxon>Eukaryota</taxon>
        <taxon>Fungi</taxon>
        <taxon>Dikarya</taxon>
        <taxon>Basidiomycota</taxon>
        <taxon>Agaricomycotina</taxon>
        <taxon>Tremellomycetes</taxon>
        <taxon>Tremellales</taxon>
        <taxon>Tremellaceae</taxon>
        <taxon>Tremella</taxon>
    </lineage>
</organism>
<evidence type="ECO:0000256" key="1">
    <source>
        <dbReference type="SAM" id="MobiDB-lite"/>
    </source>
</evidence>
<feature type="compositionally biased region" description="Low complexity" evidence="1">
    <location>
        <begin position="119"/>
        <end position="129"/>
    </location>
</feature>
<dbReference type="Proteomes" id="UP000289152">
    <property type="component" value="Unassembled WGS sequence"/>
</dbReference>
<keyword evidence="3" id="KW-1185">Reference proteome</keyword>
<gene>
    <name evidence="2" type="ORF">M231_05622</name>
</gene>
<evidence type="ECO:0000313" key="3">
    <source>
        <dbReference type="Proteomes" id="UP000289152"/>
    </source>
</evidence>
<protein>
    <submittedName>
        <fullName evidence="2">Uncharacterized protein</fullName>
    </submittedName>
</protein>
<dbReference type="VEuPathDB" id="FungiDB:TREMEDRAFT_66510"/>